<name>A0A9P0H631_NEZVI</name>
<dbReference type="AlphaFoldDB" id="A0A9P0H631"/>
<keyword evidence="3" id="KW-1185">Reference proteome</keyword>
<proteinExistence type="predicted"/>
<accession>A0A9P0H631</accession>
<organism evidence="2 3">
    <name type="scientific">Nezara viridula</name>
    <name type="common">Southern green stink bug</name>
    <name type="synonym">Cimex viridulus</name>
    <dbReference type="NCBI Taxonomy" id="85310"/>
    <lineage>
        <taxon>Eukaryota</taxon>
        <taxon>Metazoa</taxon>
        <taxon>Ecdysozoa</taxon>
        <taxon>Arthropoda</taxon>
        <taxon>Hexapoda</taxon>
        <taxon>Insecta</taxon>
        <taxon>Pterygota</taxon>
        <taxon>Neoptera</taxon>
        <taxon>Paraneoptera</taxon>
        <taxon>Hemiptera</taxon>
        <taxon>Heteroptera</taxon>
        <taxon>Panheteroptera</taxon>
        <taxon>Pentatomomorpha</taxon>
        <taxon>Pentatomoidea</taxon>
        <taxon>Pentatomidae</taxon>
        <taxon>Pentatominae</taxon>
        <taxon>Nezara</taxon>
    </lineage>
</organism>
<gene>
    <name evidence="2" type="ORF">NEZAVI_LOCUS6239</name>
</gene>
<dbReference type="EMBL" id="OV725079">
    <property type="protein sequence ID" value="CAH1396104.1"/>
    <property type="molecule type" value="Genomic_DNA"/>
</dbReference>
<sequence length="115" mass="12586">MPNIGVGNEQQIAWNRSPLYKPLLLANCCVGYHVDASSRPVQKYADTKKGGSNAPICASTLRDRAIIWLIRCTPTKRPFSGGEKGVDRRPPLVEYSALATYPTEGPPQRPSFTGN</sequence>
<evidence type="ECO:0000313" key="2">
    <source>
        <dbReference type="EMBL" id="CAH1396104.1"/>
    </source>
</evidence>
<dbReference type="Proteomes" id="UP001152798">
    <property type="component" value="Chromosome 3"/>
</dbReference>
<evidence type="ECO:0000256" key="1">
    <source>
        <dbReference type="SAM" id="MobiDB-lite"/>
    </source>
</evidence>
<evidence type="ECO:0000313" key="3">
    <source>
        <dbReference type="Proteomes" id="UP001152798"/>
    </source>
</evidence>
<feature type="region of interest" description="Disordered" evidence="1">
    <location>
        <begin position="96"/>
        <end position="115"/>
    </location>
</feature>
<reference evidence="2" key="1">
    <citation type="submission" date="2022-01" db="EMBL/GenBank/DDBJ databases">
        <authorList>
            <person name="King R."/>
        </authorList>
    </citation>
    <scope>NUCLEOTIDE SEQUENCE</scope>
</reference>
<protein>
    <submittedName>
        <fullName evidence="2">Uncharacterized protein</fullName>
    </submittedName>
</protein>